<dbReference type="RefSeq" id="WP_210221765.1">
    <property type="nucleotide sequence ID" value="NZ_CP072801.1"/>
</dbReference>
<protein>
    <recommendedName>
        <fullName evidence="4">DUF4157 domain-containing protein</fullName>
    </recommendedName>
</protein>
<sequence length="168" mass="19181">MYRNLLICLLMATALTGCAKLEKVNHFLPAALAWFNQTEQELLAVGRPLTAEELEIAHKVGVSQPEKVRLVVRPDFPIPSDPELRREAERLRLGSDWEGGRTMGYAILLKPEFATNRTMLTHELVHVTQIDRMGNEDFLKRYLIEMELLGYENSLMEKEARQVAGEAF</sequence>
<feature type="chain" id="PRO_5046444876" description="DUF4157 domain-containing protein" evidence="1">
    <location>
        <begin position="20"/>
        <end position="168"/>
    </location>
</feature>
<evidence type="ECO:0000313" key="3">
    <source>
        <dbReference type="Proteomes" id="UP000672039"/>
    </source>
</evidence>
<dbReference type="Proteomes" id="UP000672039">
    <property type="component" value="Chromosome"/>
</dbReference>
<keyword evidence="3" id="KW-1185">Reference proteome</keyword>
<feature type="signal peptide" evidence="1">
    <location>
        <begin position="1"/>
        <end position="19"/>
    </location>
</feature>
<keyword evidence="1" id="KW-0732">Signal</keyword>
<dbReference type="PROSITE" id="PS51257">
    <property type="entry name" value="PROKAR_LIPOPROTEIN"/>
    <property type="match status" value="1"/>
</dbReference>
<evidence type="ECO:0000313" key="2">
    <source>
        <dbReference type="EMBL" id="QTR45349.1"/>
    </source>
</evidence>
<evidence type="ECO:0000256" key="1">
    <source>
        <dbReference type="SAM" id="SignalP"/>
    </source>
</evidence>
<evidence type="ECO:0008006" key="4">
    <source>
        <dbReference type="Google" id="ProtNLM"/>
    </source>
</evidence>
<proteinExistence type="predicted"/>
<dbReference type="EMBL" id="CP072801">
    <property type="protein sequence ID" value="QTR45349.1"/>
    <property type="molecule type" value="Genomic_DNA"/>
</dbReference>
<organism evidence="2 3">
    <name type="scientific">Thiothrix litoralis</name>
    <dbReference type="NCBI Taxonomy" id="2891210"/>
    <lineage>
        <taxon>Bacteria</taxon>
        <taxon>Pseudomonadati</taxon>
        <taxon>Pseudomonadota</taxon>
        <taxon>Gammaproteobacteria</taxon>
        <taxon>Thiotrichales</taxon>
        <taxon>Thiotrichaceae</taxon>
        <taxon>Thiothrix</taxon>
    </lineage>
</organism>
<name>A0ABX7WP11_9GAMM</name>
<accession>A0ABX7WP11</accession>
<gene>
    <name evidence="2" type="ORF">J9253_15245</name>
</gene>
<reference evidence="2 3" key="1">
    <citation type="submission" date="2021-04" db="EMBL/GenBank/DDBJ databases">
        <title>Genomics, taxonomy and metabolism of representatives of sulfur bacteria of the genus Thiothrix: Thiothrix fructosivorans QT, Thiothrix unzii A1T and three new species, Thiothrix subterranea sp. nov., Thiothrix litoralis sp. nov. and 'Candidatus Thiothrix anitrata' sp. nov.</title>
        <authorList>
            <person name="Ravin N.V."/>
            <person name="Smolyakov D."/>
            <person name="Rudenko T.S."/>
            <person name="Mardanov A.V."/>
            <person name="Beletsky A.V."/>
            <person name="Markov N.D."/>
            <person name="Fomenkov A.I."/>
            <person name="Roberts R.J."/>
            <person name="Karnachuk O.V."/>
            <person name="Novikov A."/>
            <person name="Grabovich M.Y."/>
        </authorList>
    </citation>
    <scope>NUCLEOTIDE SEQUENCE [LARGE SCALE GENOMIC DNA]</scope>
    <source>
        <strain evidence="2 3">AS</strain>
    </source>
</reference>